<sequence>MASTREKVVYIIYFFAVCNALNLFGYIGGFHRRKGAKIQESEYYFMLETFLNLVSDVIMLRTLRRPPVSLSVLTERILAFIVWNVGTSATCFACHLVWCYRKCHSARVDLEKIPYNRDAATHRKILFMSSALQYTIIFLFKITLLSVVYNFHQALERNNTKKRQVTHHEEAGDSTLLESGREIAY</sequence>
<protein>
    <submittedName>
        <fullName evidence="2">Uncharacterized protein</fullName>
    </submittedName>
</protein>
<evidence type="ECO:0000313" key="2">
    <source>
        <dbReference type="EMBL" id="KAK8778130.1"/>
    </source>
</evidence>
<keyword evidence="1" id="KW-0812">Transmembrane</keyword>
<evidence type="ECO:0000313" key="3">
    <source>
        <dbReference type="Proteomes" id="UP001321473"/>
    </source>
</evidence>
<keyword evidence="3" id="KW-1185">Reference proteome</keyword>
<organism evidence="2 3">
    <name type="scientific">Amblyomma americanum</name>
    <name type="common">Lone star tick</name>
    <dbReference type="NCBI Taxonomy" id="6943"/>
    <lineage>
        <taxon>Eukaryota</taxon>
        <taxon>Metazoa</taxon>
        <taxon>Ecdysozoa</taxon>
        <taxon>Arthropoda</taxon>
        <taxon>Chelicerata</taxon>
        <taxon>Arachnida</taxon>
        <taxon>Acari</taxon>
        <taxon>Parasitiformes</taxon>
        <taxon>Ixodida</taxon>
        <taxon>Ixodoidea</taxon>
        <taxon>Ixodidae</taxon>
        <taxon>Amblyomminae</taxon>
        <taxon>Amblyomma</taxon>
    </lineage>
</organism>
<dbReference type="Proteomes" id="UP001321473">
    <property type="component" value="Unassembled WGS sequence"/>
</dbReference>
<gene>
    <name evidence="2" type="ORF">V5799_020525</name>
</gene>
<keyword evidence="1" id="KW-1133">Transmembrane helix</keyword>
<proteinExistence type="predicted"/>
<reference evidence="2 3" key="1">
    <citation type="journal article" date="2023" name="Arcadia Sci">
        <title>De novo assembly of a long-read Amblyomma americanum tick genome.</title>
        <authorList>
            <person name="Chou S."/>
            <person name="Poskanzer K.E."/>
            <person name="Rollins M."/>
            <person name="Thuy-Boun P.S."/>
        </authorList>
    </citation>
    <scope>NUCLEOTIDE SEQUENCE [LARGE SCALE GENOMIC DNA]</scope>
    <source>
        <strain evidence="2">F_SG_1</strain>
        <tissue evidence="2">Salivary glands</tissue>
    </source>
</reference>
<feature type="transmembrane region" description="Helical" evidence="1">
    <location>
        <begin position="131"/>
        <end position="151"/>
    </location>
</feature>
<keyword evidence="1" id="KW-0472">Membrane</keyword>
<feature type="transmembrane region" description="Helical" evidence="1">
    <location>
        <begin position="43"/>
        <end position="60"/>
    </location>
</feature>
<dbReference type="AlphaFoldDB" id="A0AAQ4ETU7"/>
<dbReference type="EMBL" id="JARKHS020011081">
    <property type="protein sequence ID" value="KAK8778130.1"/>
    <property type="molecule type" value="Genomic_DNA"/>
</dbReference>
<evidence type="ECO:0000256" key="1">
    <source>
        <dbReference type="SAM" id="Phobius"/>
    </source>
</evidence>
<name>A0AAQ4ETU7_AMBAM</name>
<accession>A0AAQ4ETU7</accession>
<comment type="caution">
    <text evidence="2">The sequence shown here is derived from an EMBL/GenBank/DDBJ whole genome shotgun (WGS) entry which is preliminary data.</text>
</comment>
<feature type="transmembrane region" description="Helical" evidence="1">
    <location>
        <begin position="80"/>
        <end position="100"/>
    </location>
</feature>
<feature type="transmembrane region" description="Helical" evidence="1">
    <location>
        <begin position="12"/>
        <end position="31"/>
    </location>
</feature>